<organism evidence="1 2">
    <name type="scientific">Persicobacter diffluens</name>
    <dbReference type="NCBI Taxonomy" id="981"/>
    <lineage>
        <taxon>Bacteria</taxon>
        <taxon>Pseudomonadati</taxon>
        <taxon>Bacteroidota</taxon>
        <taxon>Cytophagia</taxon>
        <taxon>Cytophagales</taxon>
        <taxon>Persicobacteraceae</taxon>
        <taxon>Persicobacter</taxon>
    </lineage>
</organism>
<keyword evidence="2" id="KW-1185">Reference proteome</keyword>
<sequence length="56" mass="6603">MPQKDQGPFRDADFTQYHRAFQTFLEESNKALFLNKKGSHFKIAPFFIRLLTDPNV</sequence>
<evidence type="ECO:0000313" key="2">
    <source>
        <dbReference type="Proteomes" id="UP001310022"/>
    </source>
</evidence>
<reference evidence="1 2" key="1">
    <citation type="submission" date="2021-12" db="EMBL/GenBank/DDBJ databases">
        <title>Genome sequencing of bacteria with rrn-lacking chromosome and rrn-plasmid.</title>
        <authorList>
            <person name="Anda M."/>
            <person name="Iwasaki W."/>
        </authorList>
    </citation>
    <scope>NUCLEOTIDE SEQUENCE [LARGE SCALE GENOMIC DNA]</scope>
    <source>
        <strain evidence="1 2">NBRC 15940</strain>
    </source>
</reference>
<protein>
    <submittedName>
        <fullName evidence="1">Uncharacterized protein</fullName>
    </submittedName>
</protein>
<gene>
    <name evidence="1" type="ORF">PEDI_04110</name>
</gene>
<dbReference type="EMBL" id="BQKE01000001">
    <property type="protein sequence ID" value="GJM59859.1"/>
    <property type="molecule type" value="Genomic_DNA"/>
</dbReference>
<name>A0AAN5AIF8_9BACT</name>
<comment type="caution">
    <text evidence="1">The sequence shown here is derived from an EMBL/GenBank/DDBJ whole genome shotgun (WGS) entry which is preliminary data.</text>
</comment>
<proteinExistence type="predicted"/>
<evidence type="ECO:0000313" key="1">
    <source>
        <dbReference type="EMBL" id="GJM59859.1"/>
    </source>
</evidence>
<dbReference type="Proteomes" id="UP001310022">
    <property type="component" value="Unassembled WGS sequence"/>
</dbReference>
<accession>A0AAN5AIF8</accession>
<dbReference type="AlphaFoldDB" id="A0AAN5AIF8"/>